<dbReference type="GO" id="GO:0005524">
    <property type="term" value="F:ATP binding"/>
    <property type="evidence" value="ECO:0007669"/>
    <property type="project" value="UniProtKB-KW"/>
</dbReference>
<evidence type="ECO:0000256" key="2">
    <source>
        <dbReference type="ARBA" id="ARBA00022741"/>
    </source>
</evidence>
<keyword evidence="1" id="KW-0808">Transferase</keyword>
<keyword evidence="4" id="KW-0067">ATP-binding</keyword>
<dbReference type="Gene3D" id="1.10.510.10">
    <property type="entry name" value="Transferase(Phosphotransferase) domain 1"/>
    <property type="match status" value="1"/>
</dbReference>
<accession>A0AAV1XKC1</accession>
<name>A0AAV1XKC1_LUPLU</name>
<protein>
    <submittedName>
        <fullName evidence="5">Uncharacterized protein</fullName>
    </submittedName>
</protein>
<proteinExistence type="predicted"/>
<evidence type="ECO:0000256" key="3">
    <source>
        <dbReference type="ARBA" id="ARBA00022777"/>
    </source>
</evidence>
<keyword evidence="3" id="KW-0418">Kinase</keyword>
<keyword evidence="2" id="KW-0547">Nucleotide-binding</keyword>
<dbReference type="PANTHER" id="PTHR47973">
    <property type="entry name" value="CYSTEINE-RICH RECEPTOR-LIKE PROTEIN KINASE 3"/>
    <property type="match status" value="1"/>
</dbReference>
<dbReference type="Proteomes" id="UP001497480">
    <property type="component" value="Unassembled WGS sequence"/>
</dbReference>
<dbReference type="AlphaFoldDB" id="A0AAV1XKC1"/>
<comment type="caution">
    <text evidence="5">The sequence shown here is derived from an EMBL/GenBank/DDBJ whole genome shotgun (WGS) entry which is preliminary data.</text>
</comment>
<dbReference type="EMBL" id="CAXHTB010000016">
    <property type="protein sequence ID" value="CAL0321997.1"/>
    <property type="molecule type" value="Genomic_DNA"/>
</dbReference>
<evidence type="ECO:0000256" key="1">
    <source>
        <dbReference type="ARBA" id="ARBA00022679"/>
    </source>
</evidence>
<sequence length="142" mass="16016">MNAKGKGKLQGKKQPPWRVLSLKELLSATNNFNYDNKLSEVAFGNVYWGQLWNGSGGFNEISKNMIKKFSELADPRLNGNYVEEELKRVILVALICAQNQPEKRPTMLEVVELLRGKSKAKLSQVENSELFKKCTSVGQNDL</sequence>
<evidence type="ECO:0000313" key="6">
    <source>
        <dbReference type="Proteomes" id="UP001497480"/>
    </source>
</evidence>
<reference evidence="5 6" key="1">
    <citation type="submission" date="2024-03" db="EMBL/GenBank/DDBJ databases">
        <authorList>
            <person name="Martinez-Hernandez J."/>
        </authorList>
    </citation>
    <scope>NUCLEOTIDE SEQUENCE [LARGE SCALE GENOMIC DNA]</scope>
</reference>
<dbReference type="InterPro" id="IPR052059">
    <property type="entry name" value="CR_Ser/Thr_kinase"/>
</dbReference>
<gene>
    <name evidence="5" type="ORF">LLUT_LOCUS23057</name>
</gene>
<evidence type="ECO:0000313" key="5">
    <source>
        <dbReference type="EMBL" id="CAL0321997.1"/>
    </source>
</evidence>
<dbReference type="GO" id="GO:0016301">
    <property type="term" value="F:kinase activity"/>
    <property type="evidence" value="ECO:0007669"/>
    <property type="project" value="UniProtKB-KW"/>
</dbReference>
<organism evidence="5 6">
    <name type="scientific">Lupinus luteus</name>
    <name type="common">European yellow lupine</name>
    <dbReference type="NCBI Taxonomy" id="3873"/>
    <lineage>
        <taxon>Eukaryota</taxon>
        <taxon>Viridiplantae</taxon>
        <taxon>Streptophyta</taxon>
        <taxon>Embryophyta</taxon>
        <taxon>Tracheophyta</taxon>
        <taxon>Spermatophyta</taxon>
        <taxon>Magnoliopsida</taxon>
        <taxon>eudicotyledons</taxon>
        <taxon>Gunneridae</taxon>
        <taxon>Pentapetalae</taxon>
        <taxon>rosids</taxon>
        <taxon>fabids</taxon>
        <taxon>Fabales</taxon>
        <taxon>Fabaceae</taxon>
        <taxon>Papilionoideae</taxon>
        <taxon>50 kb inversion clade</taxon>
        <taxon>genistoids sensu lato</taxon>
        <taxon>core genistoids</taxon>
        <taxon>Genisteae</taxon>
        <taxon>Lupinus</taxon>
    </lineage>
</organism>
<keyword evidence="6" id="KW-1185">Reference proteome</keyword>
<evidence type="ECO:0000256" key="4">
    <source>
        <dbReference type="ARBA" id="ARBA00022840"/>
    </source>
</evidence>